<sequence length="628" mass="65479">MPPRTRRAAAASAAIAASVDGLADGCPAVRSSAGVLAGTRAKRGKPSRGDGSNTDNDPASPDSRDDKEAAPPAKAPRRAAAPRAAAARARKAPKGARGSDSDFDPSAASSDADEDAAPAVKAPRRAAAAAAAGARKALSGANGSAIDFDPPASDSDADEDAAPPAKAPRRARAAAPAAANAGRGRKAPRGRAAAGAAAAAAPPLFDLPEGPLQLICDQVIGKHDALHALDSDLYEESIGLALSCVRVARGGACRRLLLVSRAWQRAGLAETSVEPGAALAQANRKRGQRSILPYLKRVSSVAGASAGARAGAGSGDEEGDDEEDEEGAAARCAANGAKLPGVGRGDVEGAKGDRLRAWCRELGFAASGRVGELRERIIEELFGGESSAGGEEEQDGEEEDEEEEGDAAGTRQAVRQPRPAGAGAMQGSVVAAPRPWTRFDQKAVAQIAKRLRKERGGRGRKVTYTLAKTEWRLSDRELALLPHEERENPHHPFAAPMKLYLVWQVMRAARKRFHGDTEWFLDRRRNAPQAKKSDMRDFRRAQLDRALRDFGVTTTTSDHLACPEVAAFLATGKCSGLARQHATNAAWAADSAARAAARRRAAEDVAAALEAAGLDAALARQAQGRRPQ</sequence>
<evidence type="ECO:0000256" key="4">
    <source>
        <dbReference type="SAM" id="MobiDB-lite"/>
    </source>
</evidence>
<keyword evidence="3" id="KW-0539">Nucleus</keyword>
<dbReference type="EMBL" id="KK103603">
    <property type="protein sequence ID" value="KIY95263.1"/>
    <property type="molecule type" value="Genomic_DNA"/>
</dbReference>
<feature type="region of interest" description="Disordered" evidence="4">
    <location>
        <begin position="306"/>
        <end position="330"/>
    </location>
</feature>
<protein>
    <recommendedName>
        <fullName evidence="5">XPA C-terminal domain-containing protein</fullName>
    </recommendedName>
</protein>
<reference evidence="6 7" key="1">
    <citation type="journal article" date="2013" name="BMC Genomics">
        <title>Reconstruction of the lipid metabolism for the microalga Monoraphidium neglectum from its genome sequence reveals characteristics suitable for biofuel production.</title>
        <authorList>
            <person name="Bogen C."/>
            <person name="Al-Dilaimi A."/>
            <person name="Albersmeier A."/>
            <person name="Wichmann J."/>
            <person name="Grundmann M."/>
            <person name="Rupp O."/>
            <person name="Lauersen K.J."/>
            <person name="Blifernez-Klassen O."/>
            <person name="Kalinowski J."/>
            <person name="Goesmann A."/>
            <person name="Mussgnug J.H."/>
            <person name="Kruse O."/>
        </authorList>
    </citation>
    <scope>NUCLEOTIDE SEQUENCE [LARGE SCALE GENOMIC DNA]</scope>
    <source>
        <strain evidence="6 7">SAG 48.87</strain>
    </source>
</reference>
<dbReference type="KEGG" id="mng:MNEG_12699"/>
<feature type="domain" description="XPA C-terminal" evidence="5">
    <location>
        <begin position="462"/>
        <end position="505"/>
    </location>
</feature>
<dbReference type="InterPro" id="IPR037129">
    <property type="entry name" value="XPA_sf"/>
</dbReference>
<gene>
    <name evidence="6" type="ORF">MNEG_12699</name>
</gene>
<comment type="subcellular location">
    <subcellularLocation>
        <location evidence="1">Nucleus</location>
    </subcellularLocation>
</comment>
<dbReference type="SUPFAM" id="SSF46955">
    <property type="entry name" value="Putative DNA-binding domain"/>
    <property type="match status" value="1"/>
</dbReference>
<evidence type="ECO:0000313" key="6">
    <source>
        <dbReference type="EMBL" id="KIY95263.1"/>
    </source>
</evidence>
<feature type="compositionally biased region" description="Low complexity" evidence="4">
    <location>
        <begin position="78"/>
        <end position="87"/>
    </location>
</feature>
<feature type="region of interest" description="Disordered" evidence="4">
    <location>
        <begin position="22"/>
        <end position="194"/>
    </location>
</feature>
<dbReference type="Gene3D" id="3.90.530.10">
    <property type="entry name" value="XPA C-terminal domain"/>
    <property type="match status" value="1"/>
</dbReference>
<organism evidence="6 7">
    <name type="scientific">Monoraphidium neglectum</name>
    <dbReference type="NCBI Taxonomy" id="145388"/>
    <lineage>
        <taxon>Eukaryota</taxon>
        <taxon>Viridiplantae</taxon>
        <taxon>Chlorophyta</taxon>
        <taxon>core chlorophytes</taxon>
        <taxon>Chlorophyceae</taxon>
        <taxon>CS clade</taxon>
        <taxon>Sphaeropleales</taxon>
        <taxon>Selenastraceae</taxon>
        <taxon>Monoraphidium</taxon>
    </lineage>
</organism>
<keyword evidence="7" id="KW-1185">Reference proteome</keyword>
<evidence type="ECO:0000259" key="5">
    <source>
        <dbReference type="Pfam" id="PF05181"/>
    </source>
</evidence>
<dbReference type="InterPro" id="IPR022656">
    <property type="entry name" value="XPA_C"/>
</dbReference>
<accession>A0A0D2KHJ3</accession>
<dbReference type="AlphaFoldDB" id="A0A0D2KHJ3"/>
<dbReference type="InterPro" id="IPR009061">
    <property type="entry name" value="DNA-bd_dom_put_sf"/>
</dbReference>
<dbReference type="Pfam" id="PF05181">
    <property type="entry name" value="XPA_C"/>
    <property type="match status" value="1"/>
</dbReference>
<dbReference type="Proteomes" id="UP000054498">
    <property type="component" value="Unassembled WGS sequence"/>
</dbReference>
<evidence type="ECO:0000256" key="3">
    <source>
        <dbReference type="ARBA" id="ARBA00023242"/>
    </source>
</evidence>
<name>A0A0D2KHJ3_9CHLO</name>
<evidence type="ECO:0000256" key="2">
    <source>
        <dbReference type="ARBA" id="ARBA00022833"/>
    </source>
</evidence>
<feature type="compositionally biased region" description="Acidic residues" evidence="4">
    <location>
        <begin position="315"/>
        <end position="327"/>
    </location>
</feature>
<keyword evidence="2" id="KW-0862">Zinc</keyword>
<feature type="region of interest" description="Disordered" evidence="4">
    <location>
        <begin position="381"/>
        <end position="428"/>
    </location>
</feature>
<feature type="compositionally biased region" description="Low complexity" evidence="4">
    <location>
        <begin position="144"/>
        <end position="154"/>
    </location>
</feature>
<evidence type="ECO:0000313" key="7">
    <source>
        <dbReference type="Proteomes" id="UP000054498"/>
    </source>
</evidence>
<dbReference type="GeneID" id="25730087"/>
<feature type="compositionally biased region" description="Low complexity" evidence="4">
    <location>
        <begin position="117"/>
        <end position="137"/>
    </location>
</feature>
<evidence type="ECO:0000256" key="1">
    <source>
        <dbReference type="ARBA" id="ARBA00004123"/>
    </source>
</evidence>
<dbReference type="RefSeq" id="XP_013894283.1">
    <property type="nucleotide sequence ID" value="XM_014038829.1"/>
</dbReference>
<proteinExistence type="predicted"/>
<dbReference type="GO" id="GO:0005634">
    <property type="term" value="C:nucleus"/>
    <property type="evidence" value="ECO:0007669"/>
    <property type="project" value="UniProtKB-SubCell"/>
</dbReference>
<dbReference type="CDD" id="cd21075">
    <property type="entry name" value="DBD_XPA-like"/>
    <property type="match status" value="1"/>
</dbReference>
<feature type="compositionally biased region" description="Low complexity" evidence="4">
    <location>
        <begin position="173"/>
        <end position="182"/>
    </location>
</feature>
<feature type="compositionally biased region" description="Acidic residues" evidence="4">
    <location>
        <begin position="390"/>
        <end position="406"/>
    </location>
</feature>